<dbReference type="InterPro" id="IPR029058">
    <property type="entry name" value="AB_hydrolase_fold"/>
</dbReference>
<gene>
    <name evidence="3" type="ORF">Aory05_000907500</name>
</gene>
<dbReference type="Gene3D" id="3.40.50.1820">
    <property type="entry name" value="alpha/beta hydrolase"/>
    <property type="match status" value="1"/>
</dbReference>
<sequence length="213" mass="23813">MAKALSGILKHTFVFAYGLFTLILYGLTAIRKGFFFRGTTEKEHLELQLARDRFWNLSKTWSGLSHHYIILRNGFKFHYVSNDPPEGPAADKPLIIFIHGFPDSWAVWRHLLKSKALQEAATLVAVDLPGYGGTDSLEEYSSTNVLESLAGFIIAIRAKYGIDTDAGIRQRRTVIVSHDWGCVLSMRLAAEAPQLADRFILSNGPLVCIFNEG</sequence>
<name>A0ABQ6KYP6_ASPOZ</name>
<organism evidence="3 4">
    <name type="scientific">Aspergillus oryzae var. brunneus</name>
    <dbReference type="NCBI Taxonomy" id="332754"/>
    <lineage>
        <taxon>Eukaryota</taxon>
        <taxon>Fungi</taxon>
        <taxon>Dikarya</taxon>
        <taxon>Ascomycota</taxon>
        <taxon>Pezizomycotina</taxon>
        <taxon>Eurotiomycetes</taxon>
        <taxon>Eurotiomycetidae</taxon>
        <taxon>Eurotiales</taxon>
        <taxon>Aspergillaceae</taxon>
        <taxon>Aspergillus</taxon>
        <taxon>Aspergillus subgen. Circumdati</taxon>
    </lineage>
</organism>
<keyword evidence="1" id="KW-1133">Transmembrane helix</keyword>
<evidence type="ECO:0000256" key="1">
    <source>
        <dbReference type="SAM" id="Phobius"/>
    </source>
</evidence>
<protein>
    <submittedName>
        <fullName evidence="3">Unnamed protein product</fullName>
    </submittedName>
</protein>
<dbReference type="SUPFAM" id="SSF53474">
    <property type="entry name" value="alpha/beta-Hydrolases"/>
    <property type="match status" value="1"/>
</dbReference>
<reference evidence="3" key="1">
    <citation type="submission" date="2023-04" db="EMBL/GenBank/DDBJ databases">
        <title>Aspergillus oryzae var. brunneus NBRC 4377.</title>
        <authorList>
            <person name="Ichikawa N."/>
            <person name="Sato H."/>
            <person name="Tonouchi N."/>
        </authorList>
    </citation>
    <scope>NUCLEOTIDE SEQUENCE</scope>
    <source>
        <strain evidence="3">NBRC 4377</strain>
    </source>
</reference>
<comment type="caution">
    <text evidence="3">The sequence shown here is derived from an EMBL/GenBank/DDBJ whole genome shotgun (WGS) entry which is preliminary data.</text>
</comment>
<feature type="transmembrane region" description="Helical" evidence="1">
    <location>
        <begin position="12"/>
        <end position="30"/>
    </location>
</feature>
<evidence type="ECO:0000313" key="4">
    <source>
        <dbReference type="Proteomes" id="UP001165189"/>
    </source>
</evidence>
<dbReference type="EMBL" id="BSYB01000042">
    <property type="protein sequence ID" value="GMG50572.1"/>
    <property type="molecule type" value="Genomic_DNA"/>
</dbReference>
<keyword evidence="1" id="KW-0472">Membrane</keyword>
<evidence type="ECO:0000313" key="3">
    <source>
        <dbReference type="EMBL" id="GMG50572.1"/>
    </source>
</evidence>
<evidence type="ECO:0000259" key="2">
    <source>
        <dbReference type="Pfam" id="PF00561"/>
    </source>
</evidence>
<dbReference type="Proteomes" id="UP001165189">
    <property type="component" value="Unassembled WGS sequence"/>
</dbReference>
<accession>A0ABQ6KYP6</accession>
<keyword evidence="4" id="KW-1185">Reference proteome</keyword>
<proteinExistence type="predicted"/>
<keyword evidence="1" id="KW-0812">Transmembrane</keyword>
<dbReference type="InterPro" id="IPR000073">
    <property type="entry name" value="AB_hydrolase_1"/>
</dbReference>
<dbReference type="PANTHER" id="PTHR43329">
    <property type="entry name" value="EPOXIDE HYDROLASE"/>
    <property type="match status" value="1"/>
</dbReference>
<dbReference type="Pfam" id="PF00561">
    <property type="entry name" value="Abhydrolase_1"/>
    <property type="match status" value="1"/>
</dbReference>
<feature type="domain" description="AB hydrolase-1" evidence="2">
    <location>
        <begin position="93"/>
        <end position="204"/>
    </location>
</feature>